<keyword evidence="6" id="KW-1185">Reference proteome</keyword>
<keyword evidence="1" id="KW-0805">Transcription regulation</keyword>
<dbReference type="KEGG" id="cai:Caci_5179"/>
<dbReference type="SMART" id="SM00342">
    <property type="entry name" value="HTH_ARAC"/>
    <property type="match status" value="1"/>
</dbReference>
<dbReference type="SUPFAM" id="SSF46689">
    <property type="entry name" value="Homeodomain-like"/>
    <property type="match status" value="2"/>
</dbReference>
<dbReference type="EMBL" id="CP001700">
    <property type="protein sequence ID" value="ACU74038.1"/>
    <property type="molecule type" value="Genomic_DNA"/>
</dbReference>
<accession>C7Q6K3</accession>
<evidence type="ECO:0000256" key="2">
    <source>
        <dbReference type="ARBA" id="ARBA00023163"/>
    </source>
</evidence>
<dbReference type="Pfam" id="PF12833">
    <property type="entry name" value="HTH_18"/>
    <property type="match status" value="1"/>
</dbReference>
<evidence type="ECO:0000313" key="5">
    <source>
        <dbReference type="EMBL" id="ACU74038.1"/>
    </source>
</evidence>
<evidence type="ECO:0000313" key="6">
    <source>
        <dbReference type="Proteomes" id="UP000000851"/>
    </source>
</evidence>
<dbReference type="Pfam" id="PF01965">
    <property type="entry name" value="DJ-1_PfpI"/>
    <property type="match status" value="1"/>
</dbReference>
<dbReference type="PANTHER" id="PTHR43130">
    <property type="entry name" value="ARAC-FAMILY TRANSCRIPTIONAL REGULATOR"/>
    <property type="match status" value="1"/>
</dbReference>
<dbReference type="Proteomes" id="UP000000851">
    <property type="component" value="Chromosome"/>
</dbReference>
<dbReference type="InterPro" id="IPR009057">
    <property type="entry name" value="Homeodomain-like_sf"/>
</dbReference>
<organism evidence="5 6">
    <name type="scientific">Catenulispora acidiphila (strain DSM 44928 / JCM 14897 / NBRC 102108 / NRRL B-24433 / ID139908)</name>
    <dbReference type="NCBI Taxonomy" id="479433"/>
    <lineage>
        <taxon>Bacteria</taxon>
        <taxon>Bacillati</taxon>
        <taxon>Actinomycetota</taxon>
        <taxon>Actinomycetes</taxon>
        <taxon>Catenulisporales</taxon>
        <taxon>Catenulisporaceae</taxon>
        <taxon>Catenulispora</taxon>
    </lineage>
</organism>
<gene>
    <name evidence="5" type="ordered locus">Caci_5179</name>
</gene>
<dbReference type="CDD" id="cd03137">
    <property type="entry name" value="GATase1_AraC_1"/>
    <property type="match status" value="1"/>
</dbReference>
<sequence length="352" mass="37127">MAQMARSCLIPRTGAGTGTGTDTGSSADAGHPRHRVVVLALDGVIPFDLGIPARLFGAAPGPDLEPLYDVVTCGVSAGPVTTSGDYSLYVEHGAEALAEADTVIVPPAYPIVDDLADGAPLAPELAAALARIRPGTRKVALCTGAYVFAAAGLLEGRKVTTHWHQAERMEELFPTLSVDPNVLFIDDGDVLTSAGVAAAIDLCLHIIRTDHGSAVANAAARACVVPPSRDGGQAQYIERPVPTPAATGTGPARAWALERLHEPLTLQDLAEHARMSIRTFTRQFRTETGQSPGQWLTGQRVDLARHLLEATDLPIDRVAEQAGFGTATSMRQHLRASVGVSPQAYRRTFART</sequence>
<evidence type="ECO:0000256" key="1">
    <source>
        <dbReference type="ARBA" id="ARBA00023015"/>
    </source>
</evidence>
<evidence type="ECO:0000256" key="3">
    <source>
        <dbReference type="SAM" id="MobiDB-lite"/>
    </source>
</evidence>
<feature type="domain" description="HTH araC/xylS-type" evidence="4">
    <location>
        <begin position="250"/>
        <end position="348"/>
    </location>
</feature>
<dbReference type="SUPFAM" id="SSF52317">
    <property type="entry name" value="Class I glutamine amidotransferase-like"/>
    <property type="match status" value="1"/>
</dbReference>
<evidence type="ECO:0000259" key="4">
    <source>
        <dbReference type="PROSITE" id="PS01124"/>
    </source>
</evidence>
<keyword evidence="2" id="KW-0804">Transcription</keyword>
<dbReference type="InterPro" id="IPR018060">
    <property type="entry name" value="HTH_AraC"/>
</dbReference>
<dbReference type="Gene3D" id="3.40.50.880">
    <property type="match status" value="1"/>
</dbReference>
<dbReference type="Gene3D" id="1.10.10.60">
    <property type="entry name" value="Homeodomain-like"/>
    <property type="match status" value="1"/>
</dbReference>
<dbReference type="AlphaFoldDB" id="C7Q6K3"/>
<dbReference type="RefSeq" id="WP_015793767.1">
    <property type="nucleotide sequence ID" value="NC_013131.1"/>
</dbReference>
<dbReference type="InterPro" id="IPR029062">
    <property type="entry name" value="Class_I_gatase-like"/>
</dbReference>
<dbReference type="GO" id="GO:0043565">
    <property type="term" value="F:sequence-specific DNA binding"/>
    <property type="evidence" value="ECO:0007669"/>
    <property type="project" value="InterPro"/>
</dbReference>
<dbReference type="STRING" id="479433.Caci_5179"/>
<protein>
    <submittedName>
        <fullName evidence="5">Transcriptional regulator, AraC family</fullName>
    </submittedName>
</protein>
<dbReference type="InterPro" id="IPR002818">
    <property type="entry name" value="DJ-1/PfpI"/>
</dbReference>
<dbReference type="eggNOG" id="COG4977">
    <property type="taxonomic scope" value="Bacteria"/>
</dbReference>
<dbReference type="PROSITE" id="PS01124">
    <property type="entry name" value="HTH_ARAC_FAMILY_2"/>
    <property type="match status" value="1"/>
</dbReference>
<dbReference type="InterPro" id="IPR052158">
    <property type="entry name" value="INH-QAR"/>
</dbReference>
<dbReference type="GO" id="GO:0003700">
    <property type="term" value="F:DNA-binding transcription factor activity"/>
    <property type="evidence" value="ECO:0007669"/>
    <property type="project" value="InterPro"/>
</dbReference>
<feature type="region of interest" description="Disordered" evidence="3">
    <location>
        <begin position="1"/>
        <end position="29"/>
    </location>
</feature>
<reference evidence="5 6" key="1">
    <citation type="journal article" date="2009" name="Stand. Genomic Sci.">
        <title>Complete genome sequence of Catenulispora acidiphila type strain (ID 139908).</title>
        <authorList>
            <person name="Copeland A."/>
            <person name="Lapidus A."/>
            <person name="Glavina Del Rio T."/>
            <person name="Nolan M."/>
            <person name="Lucas S."/>
            <person name="Chen F."/>
            <person name="Tice H."/>
            <person name="Cheng J.F."/>
            <person name="Bruce D."/>
            <person name="Goodwin L."/>
            <person name="Pitluck S."/>
            <person name="Mikhailova N."/>
            <person name="Pati A."/>
            <person name="Ivanova N."/>
            <person name="Mavromatis K."/>
            <person name="Chen A."/>
            <person name="Palaniappan K."/>
            <person name="Chain P."/>
            <person name="Land M."/>
            <person name="Hauser L."/>
            <person name="Chang Y.J."/>
            <person name="Jeffries C.D."/>
            <person name="Chertkov O."/>
            <person name="Brettin T."/>
            <person name="Detter J.C."/>
            <person name="Han C."/>
            <person name="Ali Z."/>
            <person name="Tindall B.J."/>
            <person name="Goker M."/>
            <person name="Bristow J."/>
            <person name="Eisen J.A."/>
            <person name="Markowitz V."/>
            <person name="Hugenholtz P."/>
            <person name="Kyrpides N.C."/>
            <person name="Klenk H.P."/>
        </authorList>
    </citation>
    <scope>NUCLEOTIDE SEQUENCE [LARGE SCALE GENOMIC DNA]</scope>
    <source>
        <strain evidence="6">DSM 44928 / JCM 14897 / NBRC 102108 / NRRL B-24433 / ID139908</strain>
    </source>
</reference>
<proteinExistence type="predicted"/>
<dbReference type="InParanoid" id="C7Q6K3"/>
<name>C7Q6K3_CATAD</name>
<dbReference type="PANTHER" id="PTHR43130:SF3">
    <property type="entry name" value="HTH-TYPE TRANSCRIPTIONAL REGULATOR RV1931C"/>
    <property type="match status" value="1"/>
</dbReference>
<dbReference type="HOGENOM" id="CLU_000445_59_0_11"/>